<dbReference type="AlphaFoldDB" id="A0AAU9JVW4"/>
<gene>
    <name evidence="1" type="ORF">BSTOLATCC_MIC52509</name>
</gene>
<reference evidence="1" key="1">
    <citation type="submission" date="2021-09" db="EMBL/GenBank/DDBJ databases">
        <authorList>
            <consortium name="AG Swart"/>
            <person name="Singh M."/>
            <person name="Singh A."/>
            <person name="Seah K."/>
            <person name="Emmerich C."/>
        </authorList>
    </citation>
    <scope>NUCLEOTIDE SEQUENCE</scope>
    <source>
        <strain evidence="1">ATCC30299</strain>
    </source>
</reference>
<dbReference type="EMBL" id="CAJZBQ010000052">
    <property type="protein sequence ID" value="CAG9330975.1"/>
    <property type="molecule type" value="Genomic_DNA"/>
</dbReference>
<evidence type="ECO:0000313" key="2">
    <source>
        <dbReference type="Proteomes" id="UP001162131"/>
    </source>
</evidence>
<comment type="caution">
    <text evidence="1">The sequence shown here is derived from an EMBL/GenBank/DDBJ whole genome shotgun (WGS) entry which is preliminary data.</text>
</comment>
<accession>A0AAU9JVW4</accession>
<sequence length="76" mass="8712">MCCHAAEWAIGLAGTLQDVQPCCRMSYHATGLLIMLHNCILSLHFYSSLPWKLLRVFSWKKTIENLSFGFFPGIFF</sequence>
<evidence type="ECO:0000313" key="1">
    <source>
        <dbReference type="EMBL" id="CAG9330975.1"/>
    </source>
</evidence>
<protein>
    <submittedName>
        <fullName evidence="1">Uncharacterized protein</fullName>
    </submittedName>
</protein>
<organism evidence="1 2">
    <name type="scientific">Blepharisma stoltei</name>
    <dbReference type="NCBI Taxonomy" id="1481888"/>
    <lineage>
        <taxon>Eukaryota</taxon>
        <taxon>Sar</taxon>
        <taxon>Alveolata</taxon>
        <taxon>Ciliophora</taxon>
        <taxon>Postciliodesmatophora</taxon>
        <taxon>Heterotrichea</taxon>
        <taxon>Heterotrichida</taxon>
        <taxon>Blepharismidae</taxon>
        <taxon>Blepharisma</taxon>
    </lineage>
</organism>
<keyword evidence="2" id="KW-1185">Reference proteome</keyword>
<proteinExistence type="predicted"/>
<name>A0AAU9JVW4_9CILI</name>
<dbReference type="Proteomes" id="UP001162131">
    <property type="component" value="Unassembled WGS sequence"/>
</dbReference>